<feature type="transmembrane region" description="Helical" evidence="1">
    <location>
        <begin position="74"/>
        <end position="96"/>
    </location>
</feature>
<feature type="transmembrane region" description="Helical" evidence="1">
    <location>
        <begin position="7"/>
        <end position="29"/>
    </location>
</feature>
<proteinExistence type="predicted"/>
<name>A0A3B0WU94_9ZZZZ</name>
<feature type="transmembrane region" description="Helical" evidence="1">
    <location>
        <begin position="41"/>
        <end position="62"/>
    </location>
</feature>
<dbReference type="AlphaFoldDB" id="A0A3B0WU94"/>
<evidence type="ECO:0000256" key="1">
    <source>
        <dbReference type="SAM" id="Phobius"/>
    </source>
</evidence>
<keyword evidence="1" id="KW-1133">Transmembrane helix</keyword>
<evidence type="ECO:0000313" key="2">
    <source>
        <dbReference type="EMBL" id="VAW47264.1"/>
    </source>
</evidence>
<protein>
    <submittedName>
        <fullName evidence="2">Uncharacterized protein</fullName>
    </submittedName>
</protein>
<keyword evidence="1" id="KW-0472">Membrane</keyword>
<accession>A0A3B0WU94</accession>
<organism evidence="2">
    <name type="scientific">hydrothermal vent metagenome</name>
    <dbReference type="NCBI Taxonomy" id="652676"/>
    <lineage>
        <taxon>unclassified sequences</taxon>
        <taxon>metagenomes</taxon>
        <taxon>ecological metagenomes</taxon>
    </lineage>
</organism>
<sequence length="99" mass="11404">MVIKKEYFSYTIYILALILLVGSALELIFSFKEFIRASKGIGVYGVLIYYVIAFASVILWGLSYWLAQNKKLAVIFWVCFLVFTVFISMQPTWWAAPSL</sequence>
<keyword evidence="1" id="KW-0812">Transmembrane</keyword>
<gene>
    <name evidence="2" type="ORF">MNBD_GAMMA03-55</name>
</gene>
<reference evidence="2" key="1">
    <citation type="submission" date="2018-06" db="EMBL/GenBank/DDBJ databases">
        <authorList>
            <person name="Zhirakovskaya E."/>
        </authorList>
    </citation>
    <scope>NUCLEOTIDE SEQUENCE</scope>
</reference>
<dbReference type="EMBL" id="UOFC01000132">
    <property type="protein sequence ID" value="VAW47264.1"/>
    <property type="molecule type" value="Genomic_DNA"/>
</dbReference>